<evidence type="ECO:0000313" key="1">
    <source>
        <dbReference type="EMBL" id="TDT62365.1"/>
    </source>
</evidence>
<dbReference type="RefSeq" id="WP_133627365.1">
    <property type="nucleotide sequence ID" value="NZ_SOAZ01000004.1"/>
</dbReference>
<dbReference type="EMBL" id="SOAZ01000004">
    <property type="protein sequence ID" value="TDT62365.1"/>
    <property type="molecule type" value="Genomic_DNA"/>
</dbReference>
<dbReference type="Proteomes" id="UP000295325">
    <property type="component" value="Unassembled WGS sequence"/>
</dbReference>
<reference evidence="1 2" key="1">
    <citation type="submission" date="2019-03" db="EMBL/GenBank/DDBJ databases">
        <title>Genomic Encyclopedia of Type Strains, Phase IV (KMG-IV): sequencing the most valuable type-strain genomes for metagenomic binning, comparative biology and taxonomic classification.</title>
        <authorList>
            <person name="Goeker M."/>
        </authorList>
    </citation>
    <scope>NUCLEOTIDE SEQUENCE [LARGE SCALE GENOMIC DNA]</scope>
    <source>
        <strain evidence="1 2">DSM 24455</strain>
    </source>
</reference>
<name>A0A4R7KRY8_9CLOT</name>
<protein>
    <submittedName>
        <fullName evidence="1">Uncharacterized protein</fullName>
    </submittedName>
</protein>
<dbReference type="OrthoDB" id="1678992at2"/>
<sequence length="128" mass="14720">MIVDASKKIAVKCSECGKYNIISTNFFEMKIPTNYRCTCGHKMFKSHINREEVLIDIDCIACERVHSYRFKLRDIIEKPITIIGCPSTGMEIAFLGKDRYVDDVVQRYMDDMFELLKALGIIGERAAK</sequence>
<gene>
    <name evidence="1" type="ORF">EDD71_10490</name>
</gene>
<dbReference type="AlphaFoldDB" id="A0A4R7KRY8"/>
<accession>A0A4R7KRY8</accession>
<organism evidence="1 2">
    <name type="scientific">Fonticella tunisiensis</name>
    <dbReference type="NCBI Taxonomy" id="1096341"/>
    <lineage>
        <taxon>Bacteria</taxon>
        <taxon>Bacillati</taxon>
        <taxon>Bacillota</taxon>
        <taxon>Clostridia</taxon>
        <taxon>Eubacteriales</taxon>
        <taxon>Clostridiaceae</taxon>
        <taxon>Fonticella</taxon>
    </lineage>
</organism>
<proteinExistence type="predicted"/>
<comment type="caution">
    <text evidence="1">The sequence shown here is derived from an EMBL/GenBank/DDBJ whole genome shotgun (WGS) entry which is preliminary data.</text>
</comment>
<evidence type="ECO:0000313" key="2">
    <source>
        <dbReference type="Proteomes" id="UP000295325"/>
    </source>
</evidence>
<keyword evidence="2" id="KW-1185">Reference proteome</keyword>